<accession>A0ABV1H0Z9</accession>
<keyword evidence="2" id="KW-1185">Reference proteome</keyword>
<dbReference type="RefSeq" id="WP_195498261.1">
    <property type="nucleotide sequence ID" value="NZ_JBBMFL010000038.1"/>
</dbReference>
<organism evidence="1 2">
    <name type="scientific">Alistipes intestinihominis</name>
    <dbReference type="NCBI Taxonomy" id="3133172"/>
    <lineage>
        <taxon>Bacteria</taxon>
        <taxon>Pseudomonadati</taxon>
        <taxon>Bacteroidota</taxon>
        <taxon>Bacteroidia</taxon>
        <taxon>Bacteroidales</taxon>
        <taxon>Rikenellaceae</taxon>
        <taxon>Alistipes</taxon>
    </lineage>
</organism>
<gene>
    <name evidence="1" type="ORF">WMO46_15495</name>
</gene>
<reference evidence="1 2" key="1">
    <citation type="submission" date="2024-03" db="EMBL/GenBank/DDBJ databases">
        <title>Human intestinal bacterial collection.</title>
        <authorList>
            <person name="Pauvert C."/>
            <person name="Hitch T.C.A."/>
            <person name="Clavel T."/>
        </authorList>
    </citation>
    <scope>NUCLEOTIDE SEQUENCE [LARGE SCALE GENOMIC DNA]</scope>
    <source>
        <strain evidence="1 2">CLA-KB-H122</strain>
    </source>
</reference>
<name>A0ABV1H0Z9_9BACT</name>
<evidence type="ECO:0000313" key="1">
    <source>
        <dbReference type="EMBL" id="MEQ2546346.1"/>
    </source>
</evidence>
<protein>
    <submittedName>
        <fullName evidence="1">Uncharacterized protein</fullName>
    </submittedName>
</protein>
<dbReference type="EMBL" id="JBBMFL010000038">
    <property type="protein sequence ID" value="MEQ2546346.1"/>
    <property type="molecule type" value="Genomic_DNA"/>
</dbReference>
<proteinExistence type="predicted"/>
<dbReference type="Proteomes" id="UP001460202">
    <property type="component" value="Unassembled WGS sequence"/>
</dbReference>
<comment type="caution">
    <text evidence="1">The sequence shown here is derived from an EMBL/GenBank/DDBJ whole genome shotgun (WGS) entry which is preliminary data.</text>
</comment>
<evidence type="ECO:0000313" key="2">
    <source>
        <dbReference type="Proteomes" id="UP001460202"/>
    </source>
</evidence>
<sequence length="139" mass="16014">MAKYIWSILRSAPAIQMSWGLEKRAPYRRDDMEGLWFHVSGFKHKGWVAVLYDEGLDLFEVRLLDDSGTETNRVPEVYLDNLVNVIDDLVERTDNYKSDINTWLDTPGSNAKEQEAKHLGRLLRNLRELGISGEIHIIG</sequence>